<name>A0A8T2SN88_CERRI</name>
<reference evidence="1" key="1">
    <citation type="submission" date="2021-08" db="EMBL/GenBank/DDBJ databases">
        <title>WGS assembly of Ceratopteris richardii.</title>
        <authorList>
            <person name="Marchant D.B."/>
            <person name="Chen G."/>
            <person name="Jenkins J."/>
            <person name="Shu S."/>
            <person name="Leebens-Mack J."/>
            <person name="Grimwood J."/>
            <person name="Schmutz J."/>
            <person name="Soltis P."/>
            <person name="Soltis D."/>
            <person name="Chen Z.-H."/>
        </authorList>
    </citation>
    <scope>NUCLEOTIDE SEQUENCE</scope>
    <source>
        <strain evidence="1">Whitten #5841</strain>
        <tissue evidence="1">Leaf</tissue>
    </source>
</reference>
<dbReference type="Gene3D" id="3.40.50.1240">
    <property type="entry name" value="Phosphoglycerate mutase-like"/>
    <property type="match status" value="1"/>
</dbReference>
<evidence type="ECO:0000313" key="2">
    <source>
        <dbReference type="Proteomes" id="UP000825935"/>
    </source>
</evidence>
<sequence length="278" mass="30773">MEKYMASDMAASVDADEGGDMPPRMQHLFIMRHGDRMDDAEPNWIFTAPRPWDPPLTDTGKRRARVVGRRLRQEGWNITRVFCSPFLRCIQTASEVITALCALDPMDDGPVSQVAIDPSKVKASIEFGLSEVMNSYAIRAPNIPPTGPTTLELEALEALLPVGTVDPTVTKILTNLPNWRETLDSSHKRYLDTFQAIADLFPTENILCVTHGEAIGVSVTHHQNVIVYQVRYCAVSHLQRPVHSLGSPPAAGPIELLTEPGDESRIRFSKCDAAHGFF</sequence>
<dbReference type="Pfam" id="PF00300">
    <property type="entry name" value="His_Phos_1"/>
    <property type="match status" value="1"/>
</dbReference>
<dbReference type="OMA" id="KIRAFCT"/>
<keyword evidence="2" id="KW-1185">Reference proteome</keyword>
<dbReference type="OrthoDB" id="414418at2759"/>
<dbReference type="PANTHER" id="PTHR16469:SF27">
    <property type="entry name" value="UBIQUITIN-ASSOCIATED AND SH3 DOMAIN-CONTAINING BA-RELATED"/>
    <property type="match status" value="1"/>
</dbReference>
<dbReference type="InterPro" id="IPR029033">
    <property type="entry name" value="His_PPase_superfam"/>
</dbReference>
<proteinExistence type="predicted"/>
<dbReference type="EMBL" id="CM035424">
    <property type="protein sequence ID" value="KAH7352158.1"/>
    <property type="molecule type" value="Genomic_DNA"/>
</dbReference>
<comment type="caution">
    <text evidence="1">The sequence shown here is derived from an EMBL/GenBank/DDBJ whole genome shotgun (WGS) entry which is preliminary data.</text>
</comment>
<dbReference type="PANTHER" id="PTHR16469">
    <property type="entry name" value="UBIQUITIN-ASSOCIATED AND SH3 DOMAIN-CONTAINING BA-RELATED"/>
    <property type="match status" value="1"/>
</dbReference>
<dbReference type="InterPro" id="IPR051710">
    <property type="entry name" value="Phosphatase_SH3-domain"/>
</dbReference>
<dbReference type="CDD" id="cd07067">
    <property type="entry name" value="HP_PGM_like"/>
    <property type="match status" value="1"/>
</dbReference>
<dbReference type="PIRSF" id="PIRSF015897">
    <property type="entry name" value="PRIB5"/>
    <property type="match status" value="1"/>
</dbReference>
<protein>
    <recommendedName>
        <fullName evidence="3">Phosphoglycerate mutase family protein</fullName>
    </recommendedName>
</protein>
<dbReference type="Proteomes" id="UP000825935">
    <property type="component" value="Chromosome 19"/>
</dbReference>
<dbReference type="SUPFAM" id="SSF53254">
    <property type="entry name" value="Phosphoglycerate mutase-like"/>
    <property type="match status" value="1"/>
</dbReference>
<dbReference type="AlphaFoldDB" id="A0A8T2SN88"/>
<dbReference type="SMART" id="SM00855">
    <property type="entry name" value="PGAM"/>
    <property type="match status" value="1"/>
</dbReference>
<dbReference type="InterPro" id="IPR012398">
    <property type="entry name" value="PRIB5"/>
</dbReference>
<evidence type="ECO:0000313" key="1">
    <source>
        <dbReference type="EMBL" id="KAH7352158.1"/>
    </source>
</evidence>
<gene>
    <name evidence="1" type="ORF">KP509_19G032600</name>
</gene>
<dbReference type="InterPro" id="IPR013078">
    <property type="entry name" value="His_Pase_superF_clade-1"/>
</dbReference>
<organism evidence="1 2">
    <name type="scientific">Ceratopteris richardii</name>
    <name type="common">Triangle waterfern</name>
    <dbReference type="NCBI Taxonomy" id="49495"/>
    <lineage>
        <taxon>Eukaryota</taxon>
        <taxon>Viridiplantae</taxon>
        <taxon>Streptophyta</taxon>
        <taxon>Embryophyta</taxon>
        <taxon>Tracheophyta</taxon>
        <taxon>Polypodiopsida</taxon>
        <taxon>Polypodiidae</taxon>
        <taxon>Polypodiales</taxon>
        <taxon>Pteridineae</taxon>
        <taxon>Pteridaceae</taxon>
        <taxon>Parkerioideae</taxon>
        <taxon>Ceratopteris</taxon>
    </lineage>
</organism>
<evidence type="ECO:0008006" key="3">
    <source>
        <dbReference type="Google" id="ProtNLM"/>
    </source>
</evidence>
<accession>A0A8T2SN88</accession>